<dbReference type="InterPro" id="IPR036388">
    <property type="entry name" value="WH-like_DNA-bd_sf"/>
</dbReference>
<dbReference type="EMBL" id="BAAAHE010000030">
    <property type="protein sequence ID" value="GAA0627963.1"/>
    <property type="molecule type" value="Genomic_DNA"/>
</dbReference>
<organism evidence="5 6">
    <name type="scientific">Sporichthya brevicatena</name>
    <dbReference type="NCBI Taxonomy" id="171442"/>
    <lineage>
        <taxon>Bacteria</taxon>
        <taxon>Bacillati</taxon>
        <taxon>Actinomycetota</taxon>
        <taxon>Actinomycetes</taxon>
        <taxon>Sporichthyales</taxon>
        <taxon>Sporichthyaceae</taxon>
        <taxon>Sporichthya</taxon>
    </lineage>
</organism>
<dbReference type="SMART" id="SM00345">
    <property type="entry name" value="HTH_GNTR"/>
    <property type="match status" value="1"/>
</dbReference>
<dbReference type="PROSITE" id="PS50949">
    <property type="entry name" value="HTH_GNTR"/>
    <property type="match status" value="1"/>
</dbReference>
<evidence type="ECO:0000259" key="4">
    <source>
        <dbReference type="PROSITE" id="PS50949"/>
    </source>
</evidence>
<dbReference type="InterPro" id="IPR036390">
    <property type="entry name" value="WH_DNA-bd_sf"/>
</dbReference>
<gene>
    <name evidence="5" type="ORF">GCM10009547_34460</name>
</gene>
<dbReference type="PANTHER" id="PTHR43537:SF45">
    <property type="entry name" value="GNTR FAMILY REGULATORY PROTEIN"/>
    <property type="match status" value="1"/>
</dbReference>
<dbReference type="SUPFAM" id="SSF46785">
    <property type="entry name" value="Winged helix' DNA-binding domain"/>
    <property type="match status" value="1"/>
</dbReference>
<dbReference type="Gene3D" id="1.10.10.10">
    <property type="entry name" value="Winged helix-like DNA-binding domain superfamily/Winged helix DNA-binding domain"/>
    <property type="match status" value="1"/>
</dbReference>
<evidence type="ECO:0000256" key="3">
    <source>
        <dbReference type="ARBA" id="ARBA00023163"/>
    </source>
</evidence>
<evidence type="ECO:0000256" key="1">
    <source>
        <dbReference type="ARBA" id="ARBA00023015"/>
    </source>
</evidence>
<comment type="caution">
    <text evidence="5">The sequence shown here is derived from an EMBL/GenBank/DDBJ whole genome shotgun (WGS) entry which is preliminary data.</text>
</comment>
<keyword evidence="1" id="KW-0805">Transcription regulation</keyword>
<evidence type="ECO:0000313" key="6">
    <source>
        <dbReference type="Proteomes" id="UP001500957"/>
    </source>
</evidence>
<reference evidence="5 6" key="1">
    <citation type="journal article" date="2019" name="Int. J. Syst. Evol. Microbiol.">
        <title>The Global Catalogue of Microorganisms (GCM) 10K type strain sequencing project: providing services to taxonomists for standard genome sequencing and annotation.</title>
        <authorList>
            <consortium name="The Broad Institute Genomics Platform"/>
            <consortium name="The Broad Institute Genome Sequencing Center for Infectious Disease"/>
            <person name="Wu L."/>
            <person name="Ma J."/>
        </authorList>
    </citation>
    <scope>NUCLEOTIDE SEQUENCE [LARGE SCALE GENOMIC DNA]</scope>
    <source>
        <strain evidence="5 6">JCM 10671</strain>
    </source>
</reference>
<dbReference type="InterPro" id="IPR000524">
    <property type="entry name" value="Tscrpt_reg_HTH_GntR"/>
</dbReference>
<dbReference type="InterPro" id="IPR011711">
    <property type="entry name" value="GntR_C"/>
</dbReference>
<accession>A0ABN1H3G0</accession>
<dbReference type="PRINTS" id="PR00035">
    <property type="entry name" value="HTHGNTR"/>
</dbReference>
<protein>
    <submittedName>
        <fullName evidence="5">GntR family transcriptional regulator</fullName>
    </submittedName>
</protein>
<dbReference type="Gene3D" id="1.20.120.530">
    <property type="entry name" value="GntR ligand-binding domain-like"/>
    <property type="match status" value="1"/>
</dbReference>
<dbReference type="SUPFAM" id="SSF48008">
    <property type="entry name" value="GntR ligand-binding domain-like"/>
    <property type="match status" value="1"/>
</dbReference>
<feature type="domain" description="HTH gntR-type" evidence="4">
    <location>
        <begin position="12"/>
        <end position="79"/>
    </location>
</feature>
<dbReference type="InterPro" id="IPR008920">
    <property type="entry name" value="TF_FadR/GntR_C"/>
</dbReference>
<dbReference type="PANTHER" id="PTHR43537">
    <property type="entry name" value="TRANSCRIPTIONAL REGULATOR, GNTR FAMILY"/>
    <property type="match status" value="1"/>
</dbReference>
<dbReference type="CDD" id="cd07377">
    <property type="entry name" value="WHTH_GntR"/>
    <property type="match status" value="1"/>
</dbReference>
<keyword evidence="6" id="KW-1185">Reference proteome</keyword>
<evidence type="ECO:0000256" key="2">
    <source>
        <dbReference type="ARBA" id="ARBA00023125"/>
    </source>
</evidence>
<sequence length="223" mass="24725">MAAIEPAPPQRTTTVERAISEIRALLRSRQLVPGQQVRQEALAGRLGVSRIPVREALKALAAEGILDHEPNVGYTVARLNAAELAQIYLMRRALETEVLRALPRLTSLQVKELAALNDAIGEAVERADVAEILATNQAFHFAVFGLSGLDLVVAEIEKLWRRSEPYRTLHLYDSDGRKRIVREHRRMITALRQGDHEQVVALMDAHRDLTVSDLHAALASPSS</sequence>
<name>A0ABN1H3G0_9ACTN</name>
<proteinExistence type="predicted"/>
<dbReference type="Pfam" id="PF00392">
    <property type="entry name" value="GntR"/>
    <property type="match status" value="1"/>
</dbReference>
<keyword evidence="2" id="KW-0238">DNA-binding</keyword>
<keyword evidence="3" id="KW-0804">Transcription</keyword>
<evidence type="ECO:0000313" key="5">
    <source>
        <dbReference type="EMBL" id="GAA0627963.1"/>
    </source>
</evidence>
<dbReference type="Proteomes" id="UP001500957">
    <property type="component" value="Unassembled WGS sequence"/>
</dbReference>
<dbReference type="SMART" id="SM00895">
    <property type="entry name" value="FCD"/>
    <property type="match status" value="1"/>
</dbReference>
<dbReference type="RefSeq" id="WP_344606992.1">
    <property type="nucleotide sequence ID" value="NZ_BAAAHE010000030.1"/>
</dbReference>
<dbReference type="Pfam" id="PF07729">
    <property type="entry name" value="FCD"/>
    <property type="match status" value="1"/>
</dbReference>